<evidence type="ECO:0000256" key="6">
    <source>
        <dbReference type="SAM" id="Phobius"/>
    </source>
</evidence>
<dbReference type="Pfam" id="PF04082">
    <property type="entry name" value="Fungal_trans"/>
    <property type="match status" value="1"/>
</dbReference>
<gene>
    <name evidence="8" type="ORF">N7452_004562</name>
</gene>
<keyword evidence="6" id="KW-0812">Transmembrane</keyword>
<dbReference type="GO" id="GO:0043565">
    <property type="term" value="F:sequence-specific DNA binding"/>
    <property type="evidence" value="ECO:0007669"/>
    <property type="project" value="TreeGrafter"/>
</dbReference>
<keyword evidence="4" id="KW-0804">Transcription</keyword>
<dbReference type="Proteomes" id="UP001147695">
    <property type="component" value="Unassembled WGS sequence"/>
</dbReference>
<dbReference type="PANTHER" id="PTHR47540:SF6">
    <property type="entry name" value="ZN(II)2CYS6 TRANSCRIPTION FACTOR (EUROFUNG)"/>
    <property type="match status" value="1"/>
</dbReference>
<name>A0A9W9UEV5_PENBR</name>
<protein>
    <recommendedName>
        <fullName evidence="7">Xylanolytic transcriptional activator regulatory domain-containing protein</fullName>
    </recommendedName>
</protein>
<evidence type="ECO:0000259" key="7">
    <source>
        <dbReference type="SMART" id="SM00906"/>
    </source>
</evidence>
<dbReference type="CDD" id="cd12148">
    <property type="entry name" value="fungal_TF_MHR"/>
    <property type="match status" value="1"/>
</dbReference>
<accession>A0A9W9UEV5</accession>
<evidence type="ECO:0000256" key="3">
    <source>
        <dbReference type="ARBA" id="ARBA00023125"/>
    </source>
</evidence>
<keyword evidence="6" id="KW-1133">Transmembrane helix</keyword>
<comment type="caution">
    <text evidence="8">The sequence shown here is derived from an EMBL/GenBank/DDBJ whole genome shotgun (WGS) entry which is preliminary data.</text>
</comment>
<dbReference type="InterPro" id="IPR051711">
    <property type="entry name" value="Stress_Response_Reg"/>
</dbReference>
<feature type="transmembrane region" description="Helical" evidence="6">
    <location>
        <begin position="210"/>
        <end position="235"/>
    </location>
</feature>
<feature type="transmembrane region" description="Helical" evidence="6">
    <location>
        <begin position="172"/>
        <end position="189"/>
    </location>
</feature>
<proteinExistence type="predicted"/>
<evidence type="ECO:0000313" key="9">
    <source>
        <dbReference type="Proteomes" id="UP001147695"/>
    </source>
</evidence>
<reference evidence="8" key="2">
    <citation type="journal article" date="2023" name="IMA Fungus">
        <title>Comparative genomic study of the Penicillium genus elucidates a diverse pangenome and 15 lateral gene transfer events.</title>
        <authorList>
            <person name="Petersen C."/>
            <person name="Sorensen T."/>
            <person name="Nielsen M.R."/>
            <person name="Sondergaard T.E."/>
            <person name="Sorensen J.L."/>
            <person name="Fitzpatrick D.A."/>
            <person name="Frisvad J.C."/>
            <person name="Nielsen K.L."/>
        </authorList>
    </citation>
    <scope>NUCLEOTIDE SEQUENCE</scope>
    <source>
        <strain evidence="8">IBT 35673</strain>
    </source>
</reference>
<evidence type="ECO:0000256" key="2">
    <source>
        <dbReference type="ARBA" id="ARBA00023015"/>
    </source>
</evidence>
<evidence type="ECO:0000256" key="5">
    <source>
        <dbReference type="ARBA" id="ARBA00023242"/>
    </source>
</evidence>
<dbReference type="AlphaFoldDB" id="A0A9W9UEV5"/>
<dbReference type="GO" id="GO:0045944">
    <property type="term" value="P:positive regulation of transcription by RNA polymerase II"/>
    <property type="evidence" value="ECO:0007669"/>
    <property type="project" value="TreeGrafter"/>
</dbReference>
<keyword evidence="5" id="KW-0539">Nucleus</keyword>
<feature type="domain" description="Xylanolytic transcriptional activator regulatory" evidence="7">
    <location>
        <begin position="243"/>
        <end position="316"/>
    </location>
</feature>
<evidence type="ECO:0000256" key="4">
    <source>
        <dbReference type="ARBA" id="ARBA00023163"/>
    </source>
</evidence>
<dbReference type="GO" id="GO:0005634">
    <property type="term" value="C:nucleus"/>
    <property type="evidence" value="ECO:0007669"/>
    <property type="project" value="UniProtKB-SubCell"/>
</dbReference>
<sequence length="676" mass="76406">MTKIHKITSNLLLQENARPMWLLALARKPTRAMLPVDQGRCVWANPFTLPSRTVNGLYKGKSGWIWLAPTSLWSLTTRLSLMLAENLHPEIPYRFPSSLNKEIYPMRWRPAPIEDPPDISGLPSADDALYQFNTVKHHLDQHYRFFDEESFTRHLDEFYAGNSLQKATGNRLWFVHFLLVLAFGNAFLLRSRSTKDPPGSRFFLRALSLLPDYANLWTDGLLAVEVLALAGLYLYCIDHRESAHVYIGQAIRIAQLDGLHTELPEHELGVETVSRCRNLWWTLYVMDRHVSSSLGLPMTTQDSDITTTLNPAPAGSRPDATLSLHVKLSYLFSSILTCKMSLFYAYGVIIDTLFSQAIYKNEKTELGIFLEKTRTILQTMTIYAREIENMVHPKSTTSVETMPKGTRYITLLYHQLPQCVLVATRPLLLSVLKERLERLGDIGHREDDWRSFLAPTKALISTGIKSAIQTLQILTDEDSLLGKNLLIQRSEGQILIPDQFAEVFLPFEMEVTYGAALHLIMATTLFPHSTAGYEYSEQAHSIFDEMIFKGNKLATARKTELSHLEELFRDLAMRIESHGLQTLTLTTPEHLQSSENPISPLPVHVEHSGESLKYQGTDARAREDTGYLPSSPHISNNVELLDGMGISSYEFLSIIEQIGGAESSILDPGPSWEHAL</sequence>
<dbReference type="PANTHER" id="PTHR47540">
    <property type="entry name" value="THIAMINE REPRESSIBLE GENES REGULATORY PROTEIN THI5"/>
    <property type="match status" value="1"/>
</dbReference>
<organism evidence="8 9">
    <name type="scientific">Penicillium brevicompactum</name>
    <dbReference type="NCBI Taxonomy" id="5074"/>
    <lineage>
        <taxon>Eukaryota</taxon>
        <taxon>Fungi</taxon>
        <taxon>Dikarya</taxon>
        <taxon>Ascomycota</taxon>
        <taxon>Pezizomycotina</taxon>
        <taxon>Eurotiomycetes</taxon>
        <taxon>Eurotiomycetidae</taxon>
        <taxon>Eurotiales</taxon>
        <taxon>Aspergillaceae</taxon>
        <taxon>Penicillium</taxon>
    </lineage>
</organism>
<reference evidence="8" key="1">
    <citation type="submission" date="2022-12" db="EMBL/GenBank/DDBJ databases">
        <authorList>
            <person name="Petersen C."/>
        </authorList>
    </citation>
    <scope>NUCLEOTIDE SEQUENCE</scope>
    <source>
        <strain evidence="8">IBT 35673</strain>
    </source>
</reference>
<keyword evidence="3" id="KW-0238">DNA-binding</keyword>
<evidence type="ECO:0000313" key="8">
    <source>
        <dbReference type="EMBL" id="KAJ5337834.1"/>
    </source>
</evidence>
<evidence type="ECO:0000256" key="1">
    <source>
        <dbReference type="ARBA" id="ARBA00004123"/>
    </source>
</evidence>
<dbReference type="GO" id="GO:0008270">
    <property type="term" value="F:zinc ion binding"/>
    <property type="evidence" value="ECO:0007669"/>
    <property type="project" value="InterPro"/>
</dbReference>
<dbReference type="InterPro" id="IPR007219">
    <property type="entry name" value="XnlR_reg_dom"/>
</dbReference>
<dbReference type="GO" id="GO:0006351">
    <property type="term" value="P:DNA-templated transcription"/>
    <property type="evidence" value="ECO:0007669"/>
    <property type="project" value="InterPro"/>
</dbReference>
<comment type="subcellular location">
    <subcellularLocation>
        <location evidence="1">Nucleus</location>
    </subcellularLocation>
</comment>
<keyword evidence="6" id="KW-0472">Membrane</keyword>
<keyword evidence="2" id="KW-0805">Transcription regulation</keyword>
<dbReference type="SMART" id="SM00906">
    <property type="entry name" value="Fungal_trans"/>
    <property type="match status" value="1"/>
</dbReference>
<dbReference type="EMBL" id="JAPZBQ010000003">
    <property type="protein sequence ID" value="KAJ5337834.1"/>
    <property type="molecule type" value="Genomic_DNA"/>
</dbReference>